<evidence type="ECO:0000313" key="2">
    <source>
        <dbReference type="Proteomes" id="UP000199705"/>
    </source>
</evidence>
<gene>
    <name evidence="1" type="ORF">SAMN05192573_11776</name>
</gene>
<dbReference type="STRING" id="551996.SAMN05192573_11776"/>
<keyword evidence="2" id="KW-1185">Reference proteome</keyword>
<dbReference type="RefSeq" id="WP_091173884.1">
    <property type="nucleotide sequence ID" value="NZ_FNCG01000017.1"/>
</dbReference>
<organism evidence="1 2">
    <name type="scientific">Mucilaginibacter gossypii</name>
    <dbReference type="NCBI Taxonomy" id="551996"/>
    <lineage>
        <taxon>Bacteria</taxon>
        <taxon>Pseudomonadati</taxon>
        <taxon>Bacteroidota</taxon>
        <taxon>Sphingobacteriia</taxon>
        <taxon>Sphingobacteriales</taxon>
        <taxon>Sphingobacteriaceae</taxon>
        <taxon>Mucilaginibacter</taxon>
    </lineage>
</organism>
<accession>A0A1G8IQR1</accession>
<dbReference type="PROSITE" id="PS51257">
    <property type="entry name" value="PROKAR_LIPOPROTEIN"/>
    <property type="match status" value="1"/>
</dbReference>
<proteinExistence type="predicted"/>
<dbReference type="EMBL" id="FNCG01000017">
    <property type="protein sequence ID" value="SDI21192.1"/>
    <property type="molecule type" value="Genomic_DNA"/>
</dbReference>
<dbReference type="Proteomes" id="UP000199705">
    <property type="component" value="Unassembled WGS sequence"/>
</dbReference>
<sequence length="141" mass="15134">MYKYIILFMIASVLLGCKKHNQQTGCPSQACTLNFASLYVNFVDKDGQMAFGKDVKVVNLRTKQTIIAKGNPGPPSTTVGPHLYTIATDNNKNEFSTEGDDVELTVTNIQTGGTQTALFKISGGCNCHIAKVSGPGTIVFN</sequence>
<dbReference type="AlphaFoldDB" id="A0A1G8IQR1"/>
<protein>
    <submittedName>
        <fullName evidence="1">Uncharacterized protein</fullName>
    </submittedName>
</protein>
<reference evidence="2" key="1">
    <citation type="submission" date="2016-10" db="EMBL/GenBank/DDBJ databases">
        <authorList>
            <person name="Varghese N."/>
            <person name="Submissions S."/>
        </authorList>
    </citation>
    <scope>NUCLEOTIDE SEQUENCE [LARGE SCALE GENOMIC DNA]</scope>
    <source>
        <strain evidence="2">Gh-67</strain>
    </source>
</reference>
<name>A0A1G8IQR1_9SPHI</name>
<evidence type="ECO:0000313" key="1">
    <source>
        <dbReference type="EMBL" id="SDI21192.1"/>
    </source>
</evidence>